<dbReference type="RefSeq" id="WP_060921141.1">
    <property type="nucleotide sequence ID" value="NZ_CBDRLI010000002.1"/>
</dbReference>
<feature type="compositionally biased region" description="Acidic residues" evidence="1">
    <location>
        <begin position="59"/>
        <end position="71"/>
    </location>
</feature>
<feature type="region of interest" description="Disordered" evidence="1">
    <location>
        <begin position="1"/>
        <end position="71"/>
    </location>
</feature>
<dbReference type="EMBL" id="LT629770">
    <property type="protein sequence ID" value="SDR99572.1"/>
    <property type="molecule type" value="Genomic_DNA"/>
</dbReference>
<evidence type="ECO:0000256" key="1">
    <source>
        <dbReference type="SAM" id="MobiDB-lite"/>
    </source>
</evidence>
<gene>
    <name evidence="2" type="ORF">SAMN04489809_0842</name>
</gene>
<protein>
    <submittedName>
        <fullName evidence="2">Uncharacterized protein</fullName>
    </submittedName>
</protein>
<proteinExistence type="predicted"/>
<dbReference type="AlphaFoldDB" id="A0A1H1NKQ8"/>
<evidence type="ECO:0000313" key="2">
    <source>
        <dbReference type="EMBL" id="SDR99572.1"/>
    </source>
</evidence>
<feature type="compositionally biased region" description="Basic and acidic residues" evidence="1">
    <location>
        <begin position="1"/>
        <end position="25"/>
    </location>
</feature>
<sequence length="71" mass="7748">MSLNDHPIDDVKPEADLQEQERLAEEVPEDPEAPTPSAPEPHPIEADPADAAEQRIEVPLDEDGVDEPADD</sequence>
<evidence type="ECO:0000313" key="3">
    <source>
        <dbReference type="Proteomes" id="UP000182126"/>
    </source>
</evidence>
<accession>A0A1H1NKQ8</accession>
<dbReference type="GeneID" id="36300398"/>
<name>A0A1H1NKQ8_9MICO</name>
<organism evidence="2 3">
    <name type="scientific">Microbacterium paraoxydans</name>
    <dbReference type="NCBI Taxonomy" id="199592"/>
    <lineage>
        <taxon>Bacteria</taxon>
        <taxon>Bacillati</taxon>
        <taxon>Actinomycetota</taxon>
        <taxon>Actinomycetes</taxon>
        <taxon>Micrococcales</taxon>
        <taxon>Microbacteriaceae</taxon>
        <taxon>Microbacterium</taxon>
    </lineage>
</organism>
<reference evidence="2 3" key="1">
    <citation type="submission" date="2016-10" db="EMBL/GenBank/DDBJ databases">
        <authorList>
            <person name="de Groot N.N."/>
        </authorList>
    </citation>
    <scope>NUCLEOTIDE SEQUENCE [LARGE SCALE GENOMIC DNA]</scope>
    <source>
        <strain evidence="2 3">DSM 15019</strain>
    </source>
</reference>
<dbReference type="Proteomes" id="UP000182126">
    <property type="component" value="Chromosome I"/>
</dbReference>